<dbReference type="Proteomes" id="UP000433945">
    <property type="component" value="Unassembled WGS sequence"/>
</dbReference>
<comment type="caution">
    <text evidence="1">The sequence shown here is derived from an EMBL/GenBank/DDBJ whole genome shotgun (WGS) entry which is preliminary data.</text>
</comment>
<evidence type="ECO:0000313" key="1">
    <source>
        <dbReference type="EMBL" id="MUV03119.1"/>
    </source>
</evidence>
<accession>A0A6N8H933</accession>
<organism evidence="1 2">
    <name type="scientific">Flavobacterium rakeshii</name>
    <dbReference type="NCBI Taxonomy" id="1038845"/>
    <lineage>
        <taxon>Bacteria</taxon>
        <taxon>Pseudomonadati</taxon>
        <taxon>Bacteroidota</taxon>
        <taxon>Flavobacteriia</taxon>
        <taxon>Flavobacteriales</taxon>
        <taxon>Flavobacteriaceae</taxon>
        <taxon>Flavobacterium</taxon>
    </lineage>
</organism>
<keyword evidence="2" id="KW-1185">Reference proteome</keyword>
<sequence>MIYRFLIVFTFLVFVQAYSQNSFDVKLINEKALPKGVLFEGKFLDAVKWTDGIGDNIVVRTETGIHVSEKYTHDDNDGYDAEVFAYHYLVEKDTVKLLWKVYDYISDCPVDIEAEFFKDTFPVTDLDNDGIAEVWLMYKKACHGDVSPCIMKIIMYEDGQKYAIRGENKVFGGTDEKGKKYYIGGGYTFDSAFEKGPKEFLDYATKLWQKNIIQKWD</sequence>
<dbReference type="OrthoDB" id="8585774at2"/>
<evidence type="ECO:0000313" key="2">
    <source>
        <dbReference type="Proteomes" id="UP000433945"/>
    </source>
</evidence>
<dbReference type="EMBL" id="WOWP01000016">
    <property type="protein sequence ID" value="MUV03119.1"/>
    <property type="molecule type" value="Genomic_DNA"/>
</dbReference>
<reference evidence="1 2" key="1">
    <citation type="submission" date="2019-12" db="EMBL/GenBank/DDBJ databases">
        <authorList>
            <person name="Sun J.-Q."/>
        </authorList>
    </citation>
    <scope>NUCLEOTIDE SEQUENCE [LARGE SCALE GENOMIC DNA]</scope>
    <source>
        <strain evidence="1 2">JCM 17928</strain>
    </source>
</reference>
<proteinExistence type="predicted"/>
<dbReference type="InterPro" id="IPR058148">
    <property type="entry name" value="M949_RS01915-like_dom"/>
</dbReference>
<name>A0A6N8H933_9FLAO</name>
<dbReference type="NCBIfam" id="NF046077">
    <property type="entry name" value="LPS_M949_RS01915"/>
    <property type="match status" value="1"/>
</dbReference>
<dbReference type="AlphaFoldDB" id="A0A6N8H933"/>
<protein>
    <submittedName>
        <fullName evidence="1">Uncharacterized protein</fullName>
    </submittedName>
</protein>
<gene>
    <name evidence="1" type="ORF">GN157_05290</name>
</gene>